<dbReference type="PaxDb" id="35128-Thaps1563"/>
<dbReference type="InParanoid" id="B8BRA9"/>
<dbReference type="Proteomes" id="UP000001449">
    <property type="component" value="Chromosome 1"/>
</dbReference>
<evidence type="ECO:0000256" key="2">
    <source>
        <dbReference type="SAM" id="SignalP"/>
    </source>
</evidence>
<dbReference type="InterPro" id="IPR052370">
    <property type="entry name" value="Meta-cleavage_hydrolase"/>
</dbReference>
<dbReference type="Pfam" id="PF12697">
    <property type="entry name" value="Abhydrolase_6"/>
    <property type="match status" value="1"/>
</dbReference>
<evidence type="ECO:0000256" key="1">
    <source>
        <dbReference type="SAM" id="MobiDB-lite"/>
    </source>
</evidence>
<keyword evidence="2" id="KW-0732">Signal</keyword>
<protein>
    <recommendedName>
        <fullName evidence="3">AB hydrolase-1 domain-containing protein</fullName>
    </recommendedName>
</protein>
<name>B8BRA9_THAPS</name>
<feature type="signal peptide" evidence="2">
    <location>
        <begin position="1"/>
        <end position="19"/>
    </location>
</feature>
<dbReference type="KEGG" id="tps:THAPSDRAFT_1563"/>
<dbReference type="GeneID" id="7443126"/>
<accession>B8BRA9</accession>
<dbReference type="EMBL" id="CM000638">
    <property type="protein sequence ID" value="EED95930.1"/>
    <property type="molecule type" value="Genomic_DNA"/>
</dbReference>
<dbReference type="SUPFAM" id="SSF53474">
    <property type="entry name" value="alpha/beta-Hydrolases"/>
    <property type="match status" value="1"/>
</dbReference>
<evidence type="ECO:0000313" key="4">
    <source>
        <dbReference type="EMBL" id="EED95930.1"/>
    </source>
</evidence>
<reference evidence="4 5" key="1">
    <citation type="journal article" date="2004" name="Science">
        <title>The genome of the diatom Thalassiosira pseudonana: ecology, evolution, and metabolism.</title>
        <authorList>
            <person name="Armbrust E.V."/>
            <person name="Berges J.A."/>
            <person name="Bowler C."/>
            <person name="Green B.R."/>
            <person name="Martinez D."/>
            <person name="Putnam N.H."/>
            <person name="Zhou S."/>
            <person name="Allen A.E."/>
            <person name="Apt K.E."/>
            <person name="Bechner M."/>
            <person name="Brzezinski M.A."/>
            <person name="Chaal B.K."/>
            <person name="Chiovitti A."/>
            <person name="Davis A.K."/>
            <person name="Demarest M.S."/>
            <person name="Detter J.C."/>
            <person name="Glavina T."/>
            <person name="Goodstein D."/>
            <person name="Hadi M.Z."/>
            <person name="Hellsten U."/>
            <person name="Hildebrand M."/>
            <person name="Jenkins B.D."/>
            <person name="Jurka J."/>
            <person name="Kapitonov V.V."/>
            <person name="Kroger N."/>
            <person name="Lau W.W."/>
            <person name="Lane T.W."/>
            <person name="Larimer F.W."/>
            <person name="Lippmeier J.C."/>
            <person name="Lucas S."/>
            <person name="Medina M."/>
            <person name="Montsant A."/>
            <person name="Obornik M."/>
            <person name="Parker M.S."/>
            <person name="Palenik B."/>
            <person name="Pazour G.J."/>
            <person name="Richardson P.M."/>
            <person name="Rynearson T.A."/>
            <person name="Saito M.A."/>
            <person name="Schwartz D.C."/>
            <person name="Thamatrakoln K."/>
            <person name="Valentin K."/>
            <person name="Vardi A."/>
            <person name="Wilkerson F.P."/>
            <person name="Rokhsar D.S."/>
        </authorList>
    </citation>
    <scope>NUCLEOTIDE SEQUENCE [LARGE SCALE GENOMIC DNA]</scope>
    <source>
        <strain evidence="4 5">CCMP1335</strain>
    </source>
</reference>
<dbReference type="InterPro" id="IPR000073">
    <property type="entry name" value="AB_hydrolase_1"/>
</dbReference>
<sequence length="440" mass="48746">MLTTHHLLVLAYIISHVHCALSTSALATPISGYAGRCGDTSSRQPLCRLRCHQKRKASTTKLYNSSDRTSQSVREEIRYIAGRRALLLHPPVLTSKPEYRPPLVVLGGMAQSISSWEFHLPHLCKDRSVLVYEALGQGPPPPTEVCSVDGKEVTLDQYYDDVSLERQGRDFWEVIQEAFFDDDSYHYQHYISGQADGNDIVKNKKVDVAGFSFGGRVAMAAATLKPNGVRRLHLSGVGAERDAYASVVLASWKDMLGAGSSDGEVCEGSDDMNNDEECDPESHSSRCTTRLRAFAWSIILATYAERFLASAGPVRVQSWVDSVCRYNTEEGLRSLLMQTHGSFLDDNDETSTDQDKWTPTAMALRIHKSQAVESCRIVVGSEDKMSAPNQALKLAELLGYEEDQSGGTNCYYKVIPGHGHAVLMEAMRAWREDVLGFLNE</sequence>
<organism evidence="4 5">
    <name type="scientific">Thalassiosira pseudonana</name>
    <name type="common">Marine diatom</name>
    <name type="synonym">Cyclotella nana</name>
    <dbReference type="NCBI Taxonomy" id="35128"/>
    <lineage>
        <taxon>Eukaryota</taxon>
        <taxon>Sar</taxon>
        <taxon>Stramenopiles</taxon>
        <taxon>Ochrophyta</taxon>
        <taxon>Bacillariophyta</taxon>
        <taxon>Coscinodiscophyceae</taxon>
        <taxon>Thalassiosirophycidae</taxon>
        <taxon>Thalassiosirales</taxon>
        <taxon>Thalassiosiraceae</taxon>
        <taxon>Thalassiosira</taxon>
    </lineage>
</organism>
<reference evidence="4 5" key="2">
    <citation type="journal article" date="2008" name="Nature">
        <title>The Phaeodactylum genome reveals the evolutionary history of diatom genomes.</title>
        <authorList>
            <person name="Bowler C."/>
            <person name="Allen A.E."/>
            <person name="Badger J.H."/>
            <person name="Grimwood J."/>
            <person name="Jabbari K."/>
            <person name="Kuo A."/>
            <person name="Maheswari U."/>
            <person name="Martens C."/>
            <person name="Maumus F."/>
            <person name="Otillar R.P."/>
            <person name="Rayko E."/>
            <person name="Salamov A."/>
            <person name="Vandepoele K."/>
            <person name="Beszteri B."/>
            <person name="Gruber A."/>
            <person name="Heijde M."/>
            <person name="Katinka M."/>
            <person name="Mock T."/>
            <person name="Valentin K."/>
            <person name="Verret F."/>
            <person name="Berges J.A."/>
            <person name="Brownlee C."/>
            <person name="Cadoret J.P."/>
            <person name="Chiovitti A."/>
            <person name="Choi C.J."/>
            <person name="Coesel S."/>
            <person name="De Martino A."/>
            <person name="Detter J.C."/>
            <person name="Durkin C."/>
            <person name="Falciatore A."/>
            <person name="Fournet J."/>
            <person name="Haruta M."/>
            <person name="Huysman M.J."/>
            <person name="Jenkins B.D."/>
            <person name="Jiroutova K."/>
            <person name="Jorgensen R.E."/>
            <person name="Joubert Y."/>
            <person name="Kaplan A."/>
            <person name="Kroger N."/>
            <person name="Kroth P.G."/>
            <person name="La Roche J."/>
            <person name="Lindquist E."/>
            <person name="Lommer M."/>
            <person name="Martin-Jezequel V."/>
            <person name="Lopez P.J."/>
            <person name="Lucas S."/>
            <person name="Mangogna M."/>
            <person name="McGinnis K."/>
            <person name="Medlin L.K."/>
            <person name="Montsant A."/>
            <person name="Oudot-Le Secq M.P."/>
            <person name="Napoli C."/>
            <person name="Obornik M."/>
            <person name="Parker M.S."/>
            <person name="Petit J.L."/>
            <person name="Porcel B.M."/>
            <person name="Poulsen N."/>
            <person name="Robison M."/>
            <person name="Rychlewski L."/>
            <person name="Rynearson T.A."/>
            <person name="Schmutz J."/>
            <person name="Shapiro H."/>
            <person name="Siaut M."/>
            <person name="Stanley M."/>
            <person name="Sussman M.R."/>
            <person name="Taylor A.R."/>
            <person name="Vardi A."/>
            <person name="von Dassow P."/>
            <person name="Vyverman W."/>
            <person name="Willis A."/>
            <person name="Wyrwicz L.S."/>
            <person name="Rokhsar D.S."/>
            <person name="Weissenbach J."/>
            <person name="Armbrust E.V."/>
            <person name="Green B.R."/>
            <person name="Van de Peer Y."/>
            <person name="Grigoriev I.V."/>
        </authorList>
    </citation>
    <scope>NUCLEOTIDE SEQUENCE [LARGE SCALE GENOMIC DNA]</scope>
    <source>
        <strain evidence="4 5">CCMP1335</strain>
    </source>
</reference>
<dbReference type="PANTHER" id="PTHR43139:SF52">
    <property type="entry name" value="SI:DKEY-122A22.2"/>
    <property type="match status" value="1"/>
</dbReference>
<dbReference type="HOGENOM" id="CLU_623332_0_0_1"/>
<dbReference type="AlphaFoldDB" id="B8BRA9"/>
<feature type="domain" description="AB hydrolase-1" evidence="3">
    <location>
        <begin position="104"/>
        <end position="427"/>
    </location>
</feature>
<gene>
    <name evidence="4" type="ORF">THAPSDRAFT_1563</name>
</gene>
<feature type="compositionally biased region" description="Acidic residues" evidence="1">
    <location>
        <begin position="264"/>
        <end position="279"/>
    </location>
</feature>
<dbReference type="PANTHER" id="PTHR43139">
    <property type="entry name" value="SI:DKEY-122A22.2"/>
    <property type="match status" value="1"/>
</dbReference>
<evidence type="ECO:0000259" key="3">
    <source>
        <dbReference type="Pfam" id="PF12697"/>
    </source>
</evidence>
<proteinExistence type="predicted"/>
<dbReference type="eggNOG" id="ENOG502SH0T">
    <property type="taxonomic scope" value="Eukaryota"/>
</dbReference>
<feature type="region of interest" description="Disordered" evidence="1">
    <location>
        <begin position="263"/>
        <end position="283"/>
    </location>
</feature>
<dbReference type="Gene3D" id="3.40.50.1820">
    <property type="entry name" value="alpha/beta hydrolase"/>
    <property type="match status" value="1"/>
</dbReference>
<keyword evidence="5" id="KW-1185">Reference proteome</keyword>
<dbReference type="InterPro" id="IPR029058">
    <property type="entry name" value="AB_hydrolase_fold"/>
</dbReference>
<evidence type="ECO:0000313" key="5">
    <source>
        <dbReference type="Proteomes" id="UP000001449"/>
    </source>
</evidence>
<dbReference type="RefSeq" id="XP_002286289.1">
    <property type="nucleotide sequence ID" value="XM_002286253.1"/>
</dbReference>
<feature type="chain" id="PRO_5002869139" description="AB hydrolase-1 domain-containing protein" evidence="2">
    <location>
        <begin position="20"/>
        <end position="440"/>
    </location>
</feature>